<dbReference type="Gene3D" id="1.10.150.240">
    <property type="entry name" value="Putative phosphatase, domain 2"/>
    <property type="match status" value="1"/>
</dbReference>
<dbReference type="NCBIfam" id="TIGR01509">
    <property type="entry name" value="HAD-SF-IA-v3"/>
    <property type="match status" value="1"/>
</dbReference>
<dbReference type="PANTHER" id="PTHR43611:SF3">
    <property type="entry name" value="FLAVIN MONONUCLEOTIDE HYDROLASE 1, CHLOROPLATIC"/>
    <property type="match status" value="1"/>
</dbReference>
<dbReference type="InterPro" id="IPR023198">
    <property type="entry name" value="PGP-like_dom2"/>
</dbReference>
<gene>
    <name evidence="1" type="ORF">JR316_010552</name>
</gene>
<sequence length="484" mass="55084">MPAFNLPLLYDTIIVDILNVFCTYSYNGFNSTIDSKVFSRMVASQIWGDHETGKLTNDEAHAALAKEFKVNIDDVRSAMIGAITTLSPRQEMVDLIRSLKSGRKIYAMSNMSEHSWNMIRHAKPTHWDIFDDVFISGSVGYRKPEMLFYQHVLQKTGAKPLHTIFLDDTQENLATARIFGIRPIIFDSFSNLERTLINLCGDPVSRAKAFLVRNSKKHHSYASTGQIIYENFCQLMILEATQDPSIVDYRVHKEEWNFFQRSSGQYTDAIFPADLDTTFMAWTVIPEVTTDTVKHRIMDRVISDLLDNDGIPLSYFDRNRARRDHGVCVNVLSMFYASGRGHEVERATDYVYSLLESGAYLEGSRYYRSPETFLYFCSRLLERSSLLECRMGDLLKECCRQRIGSPTDPLALAMRLHCCTRRGLDASVDFKKLIELQQVDGGWEGGIIYTYGLVNITVGNRGLTTAIAHRAITEYLSKFGPTSS</sequence>
<dbReference type="Gene3D" id="3.40.50.1000">
    <property type="entry name" value="HAD superfamily/HAD-like"/>
    <property type="match status" value="1"/>
</dbReference>
<dbReference type="GO" id="GO:0016791">
    <property type="term" value="F:phosphatase activity"/>
    <property type="evidence" value="ECO:0007669"/>
    <property type="project" value="UniProtKB-ARBA"/>
</dbReference>
<organism evidence="1">
    <name type="scientific">Psilocybe cubensis</name>
    <name type="common">Psychedelic mushroom</name>
    <name type="synonym">Stropharia cubensis</name>
    <dbReference type="NCBI Taxonomy" id="181762"/>
    <lineage>
        <taxon>Eukaryota</taxon>
        <taxon>Fungi</taxon>
        <taxon>Dikarya</taxon>
        <taxon>Basidiomycota</taxon>
        <taxon>Agaricomycotina</taxon>
        <taxon>Agaricomycetes</taxon>
        <taxon>Agaricomycetidae</taxon>
        <taxon>Agaricales</taxon>
        <taxon>Agaricineae</taxon>
        <taxon>Strophariaceae</taxon>
        <taxon>Psilocybe</taxon>
    </lineage>
</organism>
<reference evidence="1" key="1">
    <citation type="submission" date="2021-02" db="EMBL/GenBank/DDBJ databases">
        <title>Psilocybe cubensis genome.</title>
        <authorList>
            <person name="Mckernan K.J."/>
            <person name="Crawford S."/>
            <person name="Trippe A."/>
            <person name="Kane L.T."/>
            <person name="Mclaughlin S."/>
        </authorList>
    </citation>
    <scope>NUCLEOTIDE SEQUENCE [LARGE SCALE GENOMIC DNA]</scope>
    <source>
        <strain evidence="1">MGC-MH-2018</strain>
    </source>
</reference>
<evidence type="ECO:0008006" key="2">
    <source>
        <dbReference type="Google" id="ProtNLM"/>
    </source>
</evidence>
<dbReference type="InterPro" id="IPR036412">
    <property type="entry name" value="HAD-like_sf"/>
</dbReference>
<dbReference type="SUPFAM" id="SSF56784">
    <property type="entry name" value="HAD-like"/>
    <property type="match status" value="1"/>
</dbReference>
<dbReference type="Pfam" id="PF00702">
    <property type="entry name" value="Hydrolase"/>
    <property type="match status" value="1"/>
</dbReference>
<protein>
    <recommendedName>
        <fullName evidence="2">HAD-like protein</fullName>
    </recommendedName>
</protein>
<proteinExistence type="predicted"/>
<name>A0A8H7XNK4_PSICU</name>
<comment type="caution">
    <text evidence="1">The sequence shown here is derived from an EMBL/GenBank/DDBJ whole genome shotgun (WGS) entry which is preliminary data.</text>
</comment>
<dbReference type="InterPro" id="IPR006439">
    <property type="entry name" value="HAD-SF_hydro_IA"/>
</dbReference>
<dbReference type="AlphaFoldDB" id="A0A8H7XNK4"/>
<dbReference type="EMBL" id="JAFIQS010000011">
    <property type="protein sequence ID" value="KAG5164905.1"/>
    <property type="molecule type" value="Genomic_DNA"/>
</dbReference>
<evidence type="ECO:0000313" key="1">
    <source>
        <dbReference type="EMBL" id="KAG5164905.1"/>
    </source>
</evidence>
<accession>A0A8H7XNK4</accession>
<dbReference type="InterPro" id="IPR023214">
    <property type="entry name" value="HAD_sf"/>
</dbReference>
<dbReference type="PANTHER" id="PTHR43611">
    <property type="entry name" value="ALPHA-D-GLUCOSE 1-PHOSPHATE PHOSPHATASE"/>
    <property type="match status" value="1"/>
</dbReference>